<dbReference type="PANTHER" id="PTHR11717:SF31">
    <property type="entry name" value="LOW MOLECULAR WEIGHT PROTEIN-TYROSINE-PHOSPHATASE ETP-RELATED"/>
    <property type="match status" value="1"/>
</dbReference>
<dbReference type="PANTHER" id="PTHR11717">
    <property type="entry name" value="LOW MOLECULAR WEIGHT PROTEIN TYROSINE PHOSPHATASE"/>
    <property type="match status" value="1"/>
</dbReference>
<dbReference type="GO" id="GO:0004725">
    <property type="term" value="F:protein tyrosine phosphatase activity"/>
    <property type="evidence" value="ECO:0007669"/>
    <property type="project" value="InterPro"/>
</dbReference>
<dbReference type="InterPro" id="IPR023485">
    <property type="entry name" value="Ptyr_pPase"/>
</dbReference>
<keyword evidence="2" id="KW-0378">Hydrolase</keyword>
<feature type="domain" description="Phosphotyrosine protein phosphatase I" evidence="4">
    <location>
        <begin position="4"/>
        <end position="176"/>
    </location>
</feature>
<sequence>MSVFRLLCMCTANQCRSPMAEALAAHQLLERGVDSVVVSSGMLEGGKPATAGSVNAMRNRSFDISMHQSQQIDSETIGAADLILTMERRHLTAIAELDVDAVQKAFPLKELAELAPIVGWRPAELSVTDWIRQANALRTPGAVLSRETRFDVADPMGGSKRNYAKAAEEISELLDTVFRFLFPVR</sequence>
<proteinExistence type="inferred from homology"/>
<dbReference type="InterPro" id="IPR050438">
    <property type="entry name" value="LMW_PTPase"/>
</dbReference>
<dbReference type="InterPro" id="IPR017867">
    <property type="entry name" value="Tyr_phospatase_low_mol_wt"/>
</dbReference>
<evidence type="ECO:0000259" key="4">
    <source>
        <dbReference type="SMART" id="SM00226"/>
    </source>
</evidence>
<dbReference type="InterPro" id="IPR036196">
    <property type="entry name" value="Ptyr_pPase_sf"/>
</dbReference>
<dbReference type="PRINTS" id="PR00719">
    <property type="entry name" value="LMWPTPASE"/>
</dbReference>
<dbReference type="Pfam" id="PF01451">
    <property type="entry name" value="LMWPc"/>
    <property type="match status" value="1"/>
</dbReference>
<organism evidence="5">
    <name type="scientific">freshwater metagenome</name>
    <dbReference type="NCBI Taxonomy" id="449393"/>
    <lineage>
        <taxon>unclassified sequences</taxon>
        <taxon>metagenomes</taxon>
        <taxon>ecological metagenomes</taxon>
    </lineage>
</organism>
<comment type="similarity">
    <text evidence="1">Belongs to the low molecular weight phosphotyrosine protein phosphatase family.</text>
</comment>
<reference evidence="5" key="1">
    <citation type="submission" date="2020-05" db="EMBL/GenBank/DDBJ databases">
        <authorList>
            <person name="Chiriac C."/>
            <person name="Salcher M."/>
            <person name="Ghai R."/>
            <person name="Kavagutti S V."/>
        </authorList>
    </citation>
    <scope>NUCLEOTIDE SEQUENCE</scope>
</reference>
<dbReference type="AlphaFoldDB" id="A0A6J6SYQ9"/>
<protein>
    <submittedName>
        <fullName evidence="5">Unannotated protein</fullName>
    </submittedName>
</protein>
<dbReference type="SUPFAM" id="SSF52788">
    <property type="entry name" value="Phosphotyrosine protein phosphatases I"/>
    <property type="match status" value="1"/>
</dbReference>
<evidence type="ECO:0000313" key="5">
    <source>
        <dbReference type="EMBL" id="CAB4739858.1"/>
    </source>
</evidence>
<keyword evidence="3" id="KW-0904">Protein phosphatase</keyword>
<evidence type="ECO:0000256" key="1">
    <source>
        <dbReference type="ARBA" id="ARBA00011063"/>
    </source>
</evidence>
<gene>
    <name evidence="5" type="ORF">UFOPK2766_00956</name>
</gene>
<accession>A0A6J6SYQ9</accession>
<name>A0A6J6SYQ9_9ZZZZ</name>
<dbReference type="SMART" id="SM00226">
    <property type="entry name" value="LMWPc"/>
    <property type="match status" value="1"/>
</dbReference>
<dbReference type="EMBL" id="CAEZYU010000036">
    <property type="protein sequence ID" value="CAB4739858.1"/>
    <property type="molecule type" value="Genomic_DNA"/>
</dbReference>
<evidence type="ECO:0000256" key="2">
    <source>
        <dbReference type="ARBA" id="ARBA00022801"/>
    </source>
</evidence>
<evidence type="ECO:0000256" key="3">
    <source>
        <dbReference type="ARBA" id="ARBA00022912"/>
    </source>
</evidence>
<dbReference type="Gene3D" id="3.40.50.2300">
    <property type="match status" value="1"/>
</dbReference>